<reference evidence="3" key="1">
    <citation type="submission" date="2025-08" db="UniProtKB">
        <authorList>
            <consortium name="Ensembl"/>
        </authorList>
    </citation>
    <scope>IDENTIFICATION</scope>
</reference>
<protein>
    <recommendedName>
        <fullName evidence="2">SCAN box domain-containing protein</fullName>
    </recommendedName>
</protein>
<dbReference type="Ensembl" id="ENSCSRT00000011660.1">
    <property type="protein sequence ID" value="ENSCSRP00000011232.1"/>
    <property type="gene ID" value="ENSCSRG00000008399.1"/>
</dbReference>
<dbReference type="Proteomes" id="UP000694403">
    <property type="component" value="Unplaced"/>
</dbReference>
<dbReference type="AlphaFoldDB" id="A0A8C3XMX9"/>
<dbReference type="Gene3D" id="1.10.4020.10">
    <property type="entry name" value="DNA breaking-rejoining enzymes"/>
    <property type="match status" value="1"/>
</dbReference>
<name>A0A8C3XMX9_CHESE</name>
<sequence length="140" mass="15114">VYKSVLALPSLLEPLLRAAGEMGSTTRGQAGAEPATLCGDDSRIETSCRRFRQFHYQEAEGPREQNLELLILEQFLTILPEECRAGVWKCGPETCLGQPEARATGQTIPPHWGTMGISWLSTGAATAPSRVCIPGEGGME</sequence>
<accession>A0A8C3XMX9</accession>
<keyword evidence="1" id="KW-0539">Nucleus</keyword>
<dbReference type="PROSITE" id="PS50804">
    <property type="entry name" value="SCAN_BOX"/>
    <property type="match status" value="1"/>
</dbReference>
<dbReference type="PANTHER" id="PTHR45935">
    <property type="entry name" value="PROTEIN ZBED8-RELATED"/>
    <property type="match status" value="1"/>
</dbReference>
<dbReference type="InterPro" id="IPR003309">
    <property type="entry name" value="SCAN_dom"/>
</dbReference>
<keyword evidence="4" id="KW-1185">Reference proteome</keyword>
<dbReference type="PANTHER" id="PTHR45935:SF15">
    <property type="entry name" value="SCAN BOX DOMAIN-CONTAINING PROTEIN"/>
    <property type="match status" value="1"/>
</dbReference>
<evidence type="ECO:0000313" key="3">
    <source>
        <dbReference type="Ensembl" id="ENSCSRP00000011232.1"/>
    </source>
</evidence>
<dbReference type="SMART" id="SM00431">
    <property type="entry name" value="SCAN"/>
    <property type="match status" value="1"/>
</dbReference>
<dbReference type="SUPFAM" id="SSF47353">
    <property type="entry name" value="Retrovirus capsid dimerization domain-like"/>
    <property type="match status" value="1"/>
</dbReference>
<reference evidence="3" key="2">
    <citation type="submission" date="2025-09" db="UniProtKB">
        <authorList>
            <consortium name="Ensembl"/>
        </authorList>
    </citation>
    <scope>IDENTIFICATION</scope>
</reference>
<proteinExistence type="predicted"/>
<evidence type="ECO:0000313" key="4">
    <source>
        <dbReference type="Proteomes" id="UP000694403"/>
    </source>
</evidence>
<dbReference type="InterPro" id="IPR038269">
    <property type="entry name" value="SCAN_sf"/>
</dbReference>
<dbReference type="Pfam" id="PF02023">
    <property type="entry name" value="SCAN"/>
    <property type="match status" value="1"/>
</dbReference>
<organism evidence="3 4">
    <name type="scientific">Chelydra serpentina</name>
    <name type="common">Snapping turtle</name>
    <name type="synonym">Testudo serpentina</name>
    <dbReference type="NCBI Taxonomy" id="8475"/>
    <lineage>
        <taxon>Eukaryota</taxon>
        <taxon>Metazoa</taxon>
        <taxon>Chordata</taxon>
        <taxon>Craniata</taxon>
        <taxon>Vertebrata</taxon>
        <taxon>Euteleostomi</taxon>
        <taxon>Archelosauria</taxon>
        <taxon>Testudinata</taxon>
        <taxon>Testudines</taxon>
        <taxon>Cryptodira</taxon>
        <taxon>Durocryptodira</taxon>
        <taxon>Americhelydia</taxon>
        <taxon>Chelydroidea</taxon>
        <taxon>Chelydridae</taxon>
        <taxon>Chelydra</taxon>
    </lineage>
</organism>
<dbReference type="InterPro" id="IPR050916">
    <property type="entry name" value="SCAN-C2H2_zinc_finger"/>
</dbReference>
<evidence type="ECO:0000259" key="2">
    <source>
        <dbReference type="PROSITE" id="PS50804"/>
    </source>
</evidence>
<evidence type="ECO:0000256" key="1">
    <source>
        <dbReference type="ARBA" id="ARBA00023242"/>
    </source>
</evidence>
<feature type="domain" description="SCAN box" evidence="2">
    <location>
        <begin position="63"/>
        <end position="94"/>
    </location>
</feature>